<dbReference type="Proteomes" id="UP001596072">
    <property type="component" value="Unassembled WGS sequence"/>
</dbReference>
<keyword evidence="4" id="KW-1003">Cell membrane</keyword>
<feature type="transmembrane region" description="Helical" evidence="8">
    <location>
        <begin position="6"/>
        <end position="27"/>
    </location>
</feature>
<organism evidence="9 10">
    <name type="scientific">Nocardioides vastitatis</name>
    <dbReference type="NCBI Taxonomy" id="2568655"/>
    <lineage>
        <taxon>Bacteria</taxon>
        <taxon>Bacillati</taxon>
        <taxon>Actinomycetota</taxon>
        <taxon>Actinomycetes</taxon>
        <taxon>Propionibacteriales</taxon>
        <taxon>Nocardioidaceae</taxon>
        <taxon>Nocardioides</taxon>
    </lineage>
</organism>
<evidence type="ECO:0000256" key="8">
    <source>
        <dbReference type="SAM" id="Phobius"/>
    </source>
</evidence>
<name>A0ABW0ZI37_9ACTN</name>
<sequence>MLDAVPLIIPAIPFAFVIGVAVTDAGLSPLVGWSSAPVIFAGAAQLTLITLLGAGAAWGAAVAAALVVNARHAMYSLALAPVFQRQPAWFRWFGPHLLIDQMFVLAEARRADPPDEFRRYYLAAGLSFVLFWCSTVALGLVVGPGVPTDWGLEFAIPVMFTGMLIGGLDRSPKWIAALVAAAVTVACAGVPNRAGLLIGAAAGIVAGVLADRGRR</sequence>
<proteinExistence type="inferred from homology"/>
<feature type="transmembrane region" description="Helical" evidence="8">
    <location>
        <begin position="39"/>
        <end position="68"/>
    </location>
</feature>
<feature type="transmembrane region" description="Helical" evidence="8">
    <location>
        <begin position="174"/>
        <end position="191"/>
    </location>
</feature>
<evidence type="ECO:0000256" key="7">
    <source>
        <dbReference type="ARBA" id="ARBA00023136"/>
    </source>
</evidence>
<dbReference type="InterPro" id="IPR011606">
    <property type="entry name" value="Brnchd-chn_aa_trnsp_permease"/>
</dbReference>
<comment type="similarity">
    <text evidence="2">Belongs to the AzlC family.</text>
</comment>
<dbReference type="PANTHER" id="PTHR34979:SF1">
    <property type="entry name" value="INNER MEMBRANE PROTEIN YGAZ"/>
    <property type="match status" value="1"/>
</dbReference>
<keyword evidence="7 8" id="KW-0472">Membrane</keyword>
<evidence type="ECO:0000256" key="2">
    <source>
        <dbReference type="ARBA" id="ARBA00010735"/>
    </source>
</evidence>
<dbReference type="Pfam" id="PF03591">
    <property type="entry name" value="AzlC"/>
    <property type="match status" value="1"/>
</dbReference>
<dbReference type="PANTHER" id="PTHR34979">
    <property type="entry name" value="INNER MEMBRANE PROTEIN YGAZ"/>
    <property type="match status" value="1"/>
</dbReference>
<dbReference type="EMBL" id="JBHSNS010000009">
    <property type="protein sequence ID" value="MFC5730541.1"/>
    <property type="molecule type" value="Genomic_DNA"/>
</dbReference>
<reference evidence="10" key="1">
    <citation type="journal article" date="2019" name="Int. J. Syst. Evol. Microbiol.">
        <title>The Global Catalogue of Microorganisms (GCM) 10K type strain sequencing project: providing services to taxonomists for standard genome sequencing and annotation.</title>
        <authorList>
            <consortium name="The Broad Institute Genomics Platform"/>
            <consortium name="The Broad Institute Genome Sequencing Center for Infectious Disease"/>
            <person name="Wu L."/>
            <person name="Ma J."/>
        </authorList>
    </citation>
    <scope>NUCLEOTIDE SEQUENCE [LARGE SCALE GENOMIC DNA]</scope>
    <source>
        <strain evidence="10">YIM 94188</strain>
    </source>
</reference>
<keyword evidence="3" id="KW-0813">Transport</keyword>
<accession>A0ABW0ZI37</accession>
<feature type="transmembrane region" description="Helical" evidence="8">
    <location>
        <begin position="150"/>
        <end position="167"/>
    </location>
</feature>
<keyword evidence="5 8" id="KW-0812">Transmembrane</keyword>
<evidence type="ECO:0000313" key="9">
    <source>
        <dbReference type="EMBL" id="MFC5730541.1"/>
    </source>
</evidence>
<keyword evidence="10" id="KW-1185">Reference proteome</keyword>
<gene>
    <name evidence="9" type="ORF">ACFPQB_16595</name>
</gene>
<protein>
    <submittedName>
        <fullName evidence="9">AzlC family ABC transporter permease</fullName>
    </submittedName>
</protein>
<evidence type="ECO:0000256" key="5">
    <source>
        <dbReference type="ARBA" id="ARBA00022692"/>
    </source>
</evidence>
<evidence type="ECO:0000256" key="6">
    <source>
        <dbReference type="ARBA" id="ARBA00022989"/>
    </source>
</evidence>
<evidence type="ECO:0000256" key="4">
    <source>
        <dbReference type="ARBA" id="ARBA00022475"/>
    </source>
</evidence>
<comment type="caution">
    <text evidence="9">The sequence shown here is derived from an EMBL/GenBank/DDBJ whole genome shotgun (WGS) entry which is preliminary data.</text>
</comment>
<evidence type="ECO:0000256" key="1">
    <source>
        <dbReference type="ARBA" id="ARBA00004651"/>
    </source>
</evidence>
<feature type="transmembrane region" description="Helical" evidence="8">
    <location>
        <begin position="120"/>
        <end position="144"/>
    </location>
</feature>
<keyword evidence="6 8" id="KW-1133">Transmembrane helix</keyword>
<comment type="subcellular location">
    <subcellularLocation>
        <location evidence="1">Cell membrane</location>
        <topology evidence="1">Multi-pass membrane protein</topology>
    </subcellularLocation>
</comment>
<evidence type="ECO:0000256" key="3">
    <source>
        <dbReference type="ARBA" id="ARBA00022448"/>
    </source>
</evidence>
<dbReference type="RefSeq" id="WP_206056168.1">
    <property type="nucleotide sequence ID" value="NZ_JBHSNS010000009.1"/>
</dbReference>
<evidence type="ECO:0000313" key="10">
    <source>
        <dbReference type="Proteomes" id="UP001596072"/>
    </source>
</evidence>